<accession>A0AAV5UBQ3</accession>
<feature type="non-terminal residue" evidence="1">
    <location>
        <position position="1"/>
    </location>
</feature>
<sequence>GNRGSADHRAHSGHFPAASGHLHPWLRLQYPRRSQHHSLLLLLRSRHYPCPLVLLLPWMNLISSRFDCLTFTSRISYLSKSDKL</sequence>
<dbReference type="AlphaFoldDB" id="A0AAV5UBQ3"/>
<keyword evidence="2" id="KW-1185">Reference proteome</keyword>
<evidence type="ECO:0000313" key="1">
    <source>
        <dbReference type="EMBL" id="GMT04098.1"/>
    </source>
</evidence>
<proteinExistence type="predicted"/>
<evidence type="ECO:0000313" key="2">
    <source>
        <dbReference type="Proteomes" id="UP001432027"/>
    </source>
</evidence>
<organism evidence="1 2">
    <name type="scientific">Pristionchus entomophagus</name>
    <dbReference type="NCBI Taxonomy" id="358040"/>
    <lineage>
        <taxon>Eukaryota</taxon>
        <taxon>Metazoa</taxon>
        <taxon>Ecdysozoa</taxon>
        <taxon>Nematoda</taxon>
        <taxon>Chromadorea</taxon>
        <taxon>Rhabditida</taxon>
        <taxon>Rhabditina</taxon>
        <taxon>Diplogasteromorpha</taxon>
        <taxon>Diplogasteroidea</taxon>
        <taxon>Neodiplogasteridae</taxon>
        <taxon>Pristionchus</taxon>
    </lineage>
</organism>
<dbReference type="EMBL" id="BTSX01000006">
    <property type="protein sequence ID" value="GMT04098.1"/>
    <property type="molecule type" value="Genomic_DNA"/>
</dbReference>
<dbReference type="Proteomes" id="UP001432027">
    <property type="component" value="Unassembled WGS sequence"/>
</dbReference>
<comment type="caution">
    <text evidence="1">The sequence shown here is derived from an EMBL/GenBank/DDBJ whole genome shotgun (WGS) entry which is preliminary data.</text>
</comment>
<protein>
    <submittedName>
        <fullName evidence="1">Uncharacterized protein</fullName>
    </submittedName>
</protein>
<gene>
    <name evidence="1" type="ORF">PENTCL1PPCAC_26272</name>
</gene>
<name>A0AAV5UBQ3_9BILA</name>
<reference evidence="1" key="1">
    <citation type="submission" date="2023-10" db="EMBL/GenBank/DDBJ databases">
        <title>Genome assembly of Pristionchus species.</title>
        <authorList>
            <person name="Yoshida K."/>
            <person name="Sommer R.J."/>
        </authorList>
    </citation>
    <scope>NUCLEOTIDE SEQUENCE</scope>
    <source>
        <strain evidence="1">RS0144</strain>
    </source>
</reference>